<accession>A0A5A9YVT0</accession>
<proteinExistence type="predicted"/>
<dbReference type="EMBL" id="VINQ01000154">
    <property type="protein sequence ID" value="KAA0908970.1"/>
    <property type="molecule type" value="Genomic_DNA"/>
</dbReference>
<comment type="caution">
    <text evidence="1">The sequence shown here is derived from an EMBL/GenBank/DDBJ whole genome shotgun (WGS) entry which is preliminary data.</text>
</comment>
<reference evidence="1 2" key="1">
    <citation type="submission" date="2019-07" db="EMBL/GenBank/DDBJ databases">
        <title>Aquicoccus porphyridii gen. nov., sp. nov., isolated from a small marine red alga, Porphyridium marinum.</title>
        <authorList>
            <person name="Liu L."/>
        </authorList>
    </citation>
    <scope>NUCLEOTIDE SEQUENCE [LARGE SCALE GENOMIC DNA]</scope>
    <source>
        <strain evidence="1 2">L1 8-17</strain>
    </source>
</reference>
<evidence type="ECO:0000313" key="2">
    <source>
        <dbReference type="Proteomes" id="UP000325291"/>
    </source>
</evidence>
<organism evidence="1 2">
    <name type="scientific">Aquicoccus porphyridii</name>
    <dbReference type="NCBI Taxonomy" id="1852029"/>
    <lineage>
        <taxon>Bacteria</taxon>
        <taxon>Pseudomonadati</taxon>
        <taxon>Pseudomonadota</taxon>
        <taxon>Alphaproteobacteria</taxon>
        <taxon>Rhodobacterales</taxon>
        <taxon>Paracoccaceae</taxon>
        <taxon>Aquicoccus</taxon>
    </lineage>
</organism>
<dbReference type="Proteomes" id="UP000325291">
    <property type="component" value="Unassembled WGS sequence"/>
</dbReference>
<evidence type="ECO:0000313" key="1">
    <source>
        <dbReference type="EMBL" id="KAA0908970.1"/>
    </source>
</evidence>
<protein>
    <submittedName>
        <fullName evidence="1">Tn3 family transposase</fullName>
    </submittedName>
</protein>
<feature type="non-terminal residue" evidence="1">
    <location>
        <position position="138"/>
    </location>
</feature>
<name>A0A5A9YVT0_9RHOB</name>
<feature type="non-terminal residue" evidence="1">
    <location>
        <position position="1"/>
    </location>
</feature>
<dbReference type="AlphaFoldDB" id="A0A5A9YVT0"/>
<gene>
    <name evidence="1" type="ORF">FLO80_22220</name>
</gene>
<keyword evidence="2" id="KW-1185">Reference proteome</keyword>
<sequence>IWLAHSRRYGDLKEALVPVEIARVTPRLAMPFEPETWLADRKARMADAAHRLARSAKAGAIPGGSIEDGTLKIDRLTAAVPEEADALVLDLYRRLPEVRVTDLLLEVDDEIGFTEAFTHLRTGVPCKDRIGLLNVLLS</sequence>